<evidence type="ECO:0000313" key="1">
    <source>
        <dbReference type="EMBL" id="AOP33140.1"/>
    </source>
</evidence>
<reference evidence="1 2" key="1">
    <citation type="submission" date="2016-04" db="EMBL/GenBank/DDBJ databases">
        <title>Complete genome seqeunce of Leptospira alstonii serovar Room22.</title>
        <authorList>
            <person name="Nally J.E."/>
            <person name="Bayles D.O."/>
            <person name="Hurley D."/>
            <person name="Fanning S."/>
            <person name="McMahon B.J."/>
            <person name="Arent Z."/>
        </authorList>
    </citation>
    <scope>NUCLEOTIDE SEQUENCE [LARGE SCALE GENOMIC DNA]</scope>
    <source>
        <strain evidence="1 2">GWTS #1</strain>
    </source>
</reference>
<dbReference type="Proteomes" id="UP000094197">
    <property type="component" value="Chromosome 1"/>
</dbReference>
<dbReference type="AlphaFoldDB" id="A0A1D7UU49"/>
<protein>
    <recommendedName>
        <fullName evidence="3">Lipoprotein</fullName>
    </recommendedName>
</protein>
<accession>A0A1D7UU49</accession>
<evidence type="ECO:0000313" key="2">
    <source>
        <dbReference type="Proteomes" id="UP000094197"/>
    </source>
</evidence>
<gene>
    <name evidence="1" type="ORF">A0128_04285</name>
</gene>
<evidence type="ECO:0008006" key="3">
    <source>
        <dbReference type="Google" id="ProtNLM"/>
    </source>
</evidence>
<keyword evidence="2" id="KW-1185">Reference proteome</keyword>
<dbReference type="PROSITE" id="PS51257">
    <property type="entry name" value="PROKAR_LIPOPROTEIN"/>
    <property type="match status" value="1"/>
</dbReference>
<organism evidence="1 2">
    <name type="scientific">Leptospira tipperaryensis</name>
    <dbReference type="NCBI Taxonomy" id="2564040"/>
    <lineage>
        <taxon>Bacteria</taxon>
        <taxon>Pseudomonadati</taxon>
        <taxon>Spirochaetota</taxon>
        <taxon>Spirochaetia</taxon>
        <taxon>Leptospirales</taxon>
        <taxon>Leptospiraceae</taxon>
        <taxon>Leptospira</taxon>
    </lineage>
</organism>
<proteinExistence type="predicted"/>
<name>A0A1D7UU49_9LEPT</name>
<dbReference type="KEGG" id="laj:A0128_04285"/>
<dbReference type="EMBL" id="CP015217">
    <property type="protein sequence ID" value="AOP33140.1"/>
    <property type="molecule type" value="Genomic_DNA"/>
</dbReference>
<sequence length="321" mass="37061">MLRRFFLISSFRLVLTLGLVLSFSCIWLSTDTQQIPLKEKIFQSDEDVVYKPILIRISDGDSQIVGDKLGSLDCVSEKGQNKISVFDIYDRNEMFNGKPSDKLRTLIQKAVPNVLFKSDYCSTVETREPVYLDDAKWKFQLEQYAEMQKEKPHLCNKIRKENSNNVIRSKFSETCVRIPKSEISIDLSRQEAVLLAEGKIQFNLDYTTLSLGYGLGWMLNVVSLGFMSLDSTVYGSSNFKNESLVEGKNGTHVMRYRGGIKKSVWNYFIWPIWLFKPEERIRFGTPFSDPDDTIGLDDYTQESARQALIVNFLENRLMNRK</sequence>